<evidence type="ECO:0000256" key="1">
    <source>
        <dbReference type="SAM" id="MobiDB-lite"/>
    </source>
</evidence>
<evidence type="ECO:0000259" key="3">
    <source>
        <dbReference type="Pfam" id="PF20220"/>
    </source>
</evidence>
<dbReference type="Proteomes" id="UP000243498">
    <property type="component" value="Unassembled WGS sequence"/>
</dbReference>
<feature type="domain" description="ABC toxin N-terminal" evidence="3">
    <location>
        <begin position="2071"/>
        <end position="2192"/>
    </location>
</feature>
<sequence length="3471" mass="387827">MESIHVVLLTLLPTAPRDPVLFRKDLQGLKIEAFDLTVNENKDGVLVGTCEGLLGEQGGSIVGPIDIVPRQTSPPEPPKLVTAILQHFKIEHPTPVVNPLSVATAVLVLNIDPKHTEFDGLDLRLVIKRNSNSVGKGLPLEFNVPTRTVQEPLPDNASTWIGFDYDSSNDDYPLYRAGYIFVPPVPRIEVVRPNLKLGQDGITPKFGSLVASVNALLADNHTGSDPGSDPSLQKRKTPLDASQCLQIARELIYDRAIYPLPEPKRKSLEDMYSNPKVVNADDQERKQFEAELNAYYSQHDAEASQLSNFIFAAACAIECEKVSIAQSSSSVSFPIISRENQQPPFAEERVLLKGITSPTNPEGDLSPTFGIPAAFFYALGYNLPSQMNTQDRFTNALVASETANLKKLQSAADSGIIDSEESAMTSTDTLLKSLNIQQAARRISALGPAPASLTTINLDDDLSTLITDWLNFKDDSSNTSAFWIAESTTQAVQYLHLVMSCIISEKADLETEIKQSLSISLVTQLAAVKDNAWRNFWMPTNLPPDDHTPEIRANLLPNYTLPGSVKQRTEAFIRFLKTLFNLAEDVHGPESPAPGDTPVFGHPAQDILGLFFDVLPNFTFSAAINEGEVAKALNRLQLDEKIEAWAKQAIRTIGFLFTITTFQNADQQTGPQQFALIESLYARGFITADRIGVLTKSQFHAALSGTVAYYSTATGTFISDLIHEIAIPLSHSVPNLGPEAGDGFSSINPGNLVNCIPPKNLSAFSVNMYLKQLLLLIVNTKTAGRPMATILQARRGALSSLQVSSNNSQVEVPLLDLANESLETLLEQVTTDKVTGTTIYNTVAPNTAELGFSSFDVSVSLDRLFSAVPQHSSPSLPNPPTKAYDTLKSDFSSPLLPYDQECDINRTYLKFLRTSKFDVMKTFREDITAFALGLSKEPNDFRRSLWRYPVRPDIALEYLLISDTENKRLFTHRLDTSEIPILYGYSSGSVRWLGDLSSLDTFLVRTGMSYCEFYELWRTGFINIERSAPSFEASIEHVVATNSFPVCEPCCLSSFKLRFGQPDDSPLTLWKIAIFIRLWRKLEHCYGTEKMPLKAFAAICRVLGLFVNDDINSEFTYQLSSLFMLCDRFQLPMCIMEREETFDEISIENVNYYLPILGIWTDKLPGEGTSHSAIHMFLKGVESVARTRYNSPERGARFCKILPQNLADLSTLVGFTHDNPWNEKPASTLRFAEILAKVYASPFSVGELIFLFTTDTQLEGDDPFPWPEPDESRIDPLNNPEDNTRDGLWSLRHKLLRVHPEDDECECWSWDRIVRTLQKEFDFKDYETLTSLAEHFFPCVLNQPVPPQKTRFSTPLKQADTNPLMWDSPPCQPFHYDISSSVLWTTVPLTDDDALSKLENIRQLRDSAREDATSEFKAVVELYFQPRAMLSPFAVILGDLSEAINNMVQNPCEEERFKYFQHRFATFYKRCEILATHLAAHVSTYADSNCCQSDGEFKCESSRKLAWDIIKRLIADENFSETSPWENDSGEAPAVNGFAWEPKLSGSAFAALLGLTGTGLLGQFQVGTAHSTWQEIRGPMSAFGYVQDKENVPVPMIIPNLLVQPTAAEKQLVQFRNGFAFDDVTAENLGGAQSFKVQWEGILLIEKAGCYRFCVDRPCFVRKHRVRDHQHNSEDDHCDSAKWSVRLRRGQKHWSLLNHGDADHSDGHEHVHDSVLLSHGAYEIEIRFEQPKSEWNEDERPKYLHTGFGVKYTGPDTDNCCVILPTQNLFLKSKDGLLDATDEEQGGSAEAFLRKRYVSTLRDIRRTYQRAFKAFLFAHRFSLSTEPCGCCHSTSELDYMLDNAASFSGAAYYPGPSPRDVSTARTESQGQYFTHLANFDFNFLPVHDAYYPPDRNRDNRAGPSPQRSSAMFDWWERTYDYRTLSQDIEQNKIPYGPLWRLFYEASTQVATDTASLVRYLGVDLGLAPLVLTYFENREVKSANLQDERWPVRIYHSWKIINDVKQVLSSRAIHAAQPGLWASDSPSTTISHSDPASQRTGNQNLIYVVNKTLLADQDIPRFEVLKRLNDCLRLRAYNALVAYLCSSGRVRLNFMATENEEDAPTAQNAGDLSALLLQDLDVGLCQTGTRIGEAISSIQKFVQRIYLGLEPQTLLSSTFGKTWETYMGSYKQFQAYMKRVVYRENWIQWEELDSASHSDASRFLNQALSVHGLAVPTSSPPLVSAGNSLLPQSQGLDYTQHSALARLGISSNREDEGISLVGAPARPAQPTILSSLPTPATLHHPRTLEPPTDDEGSSNTPEPTPALPVSEKQPSVPLWFQAAVRLGTPFVRVAAAGLPPAIWHTWDDNDSHSSPKSCNCGKSHVPVVDEYYFWLEKGQYFDPADAINDGTLGVRAPDPTTDWERPEKLPQLLHWKTHTRVYLHWTKIHYGEFSPPRRSTDSVPLNDSRDSLTMTFKGRQVDSLLFDLFGGGRHGFRYDIATNSAVATPQVVPDNLPSTSRLAGLGAYPYFVYFRPGSPIFPVSTFGSALAIAGSLRSQCKFDEALAWCRSVFDPVQRENVWAQCGRARIMLEGFSPSDTSETIGTPEKSVFANQPCCPTSPVQVGIARGRATVMEYTRILLQWGIKLHCLNTTESCKQALVVFDEAVRLLGPKPASIHAKPSDGEMLTTISTFVPSSAPLNPALLELYEQVYDRRELTHRCLSAQRLKQRPDSSNAISKESIHEIDTCSCGVGQGPCCLSYKFTYLLAKSYELTSTVKALGQSLLGALEKGDSDYLGSIRQSQERQLNELTLGNKQNSYRETDWQVQALDEQLQGAQTRLRHIQQLIRNGLNEGEQIYLAGTAIGMASRAAGNISEAIGQGMSFIPDFTCGGAGFAGTPVAISKMPLGSKLAQVFQAAARILNVIADISNTTAAVGNTTAGWARRADEWQHQVDLITIELQQIKRQQLAAERRRDTALRDLNNHQLQIENSAEIDAFLAGKFSKHDLYLFLQQETAGLYRRTFDLAWQTVQEAKESLKRERRDLVHQINMSLPAELGPSGWNSLREGLLEGERLDAGLRTLERMYLRETGCREYELGKFVSLRLHFPLAFLQLKILGWCEFEIPEWMFDLDYPGHYLRRIKNVSLTVPGIVETYLNVNCRLQLLGSSTRLEPTLPSTSECCCKPSRNCIGPLEKRDPCSPDTWASRCSKPDIPETCISAYEHSGSLSRDFLATEAIATSSGQNDAGVFELSFRDDKVRAPFEFAGAAGSRWRVELPPRNNSFDFSSLKDFILHMNYTAKEGGPALREVAERAAWRRLPGDGVRFLDIRSEFPTTWHDAFVSSHHGRHKSSKKNTGSKEARRSGRTRTSCRRLPLQLSRRSFPFLTGKRDVMVTAVEVFVDTAQPCELGTHFPVEFIQRGGHPDDMRVFECRSSDQTPGFFHGILKDVQLGPLTGDQTEDLATLGFPDGIGDAGVREVYFLCSYDAVEREGC</sequence>
<dbReference type="OrthoDB" id="4938011at2759"/>
<gene>
    <name evidence="4" type="ORF">NOR_00097</name>
</gene>
<proteinExistence type="predicted"/>
<dbReference type="EMBL" id="AZHC01000001">
    <property type="protein sequence ID" value="OAA51504.1"/>
    <property type="molecule type" value="Genomic_DNA"/>
</dbReference>
<evidence type="ECO:0000313" key="4">
    <source>
        <dbReference type="EMBL" id="OAA51504.1"/>
    </source>
</evidence>
<evidence type="ECO:0000313" key="5">
    <source>
        <dbReference type="Proteomes" id="UP000243498"/>
    </source>
</evidence>
<dbReference type="InterPro" id="IPR040840">
    <property type="entry name" value="TcA_TcB_BD"/>
</dbReference>
<evidence type="ECO:0000259" key="2">
    <source>
        <dbReference type="Pfam" id="PF18276"/>
    </source>
</evidence>
<feature type="region of interest" description="Disordered" evidence="1">
    <location>
        <begin position="3322"/>
        <end position="3348"/>
    </location>
</feature>
<accession>A0A167KBT8</accession>
<keyword evidence="5" id="KW-1185">Reference proteome</keyword>
<dbReference type="Pfam" id="PF20220">
    <property type="entry name" value="ABC_toxin_N"/>
    <property type="match status" value="1"/>
</dbReference>
<name>A0A167KBT8_METRR</name>
<organism evidence="4 5">
    <name type="scientific">Metarhizium rileyi (strain RCEF 4871)</name>
    <name type="common">Nomuraea rileyi</name>
    <dbReference type="NCBI Taxonomy" id="1649241"/>
    <lineage>
        <taxon>Eukaryota</taxon>
        <taxon>Fungi</taxon>
        <taxon>Dikarya</taxon>
        <taxon>Ascomycota</taxon>
        <taxon>Pezizomycotina</taxon>
        <taxon>Sordariomycetes</taxon>
        <taxon>Hypocreomycetidae</taxon>
        <taxon>Hypocreales</taxon>
        <taxon>Clavicipitaceae</taxon>
        <taxon>Metarhizium</taxon>
    </lineage>
</organism>
<feature type="region of interest" description="Disordered" evidence="1">
    <location>
        <begin position="2268"/>
        <end position="2311"/>
    </location>
</feature>
<dbReference type="Pfam" id="PF18276">
    <property type="entry name" value="TcA_TcB_BD"/>
    <property type="match status" value="1"/>
</dbReference>
<protein>
    <submittedName>
        <fullName evidence="4">Insecticidal toxin complex protein</fullName>
    </submittedName>
</protein>
<feature type="domain" description="Tc toxin complex TcA C-terminal TcB-binding" evidence="2">
    <location>
        <begin position="2945"/>
        <end position="3278"/>
    </location>
</feature>
<dbReference type="InterPro" id="IPR046839">
    <property type="entry name" value="ABC_toxin_N"/>
</dbReference>
<dbReference type="STRING" id="1081105.A0A167KBT8"/>
<dbReference type="OMA" id="DMWVGVA"/>
<comment type="caution">
    <text evidence="4">The sequence shown here is derived from an EMBL/GenBank/DDBJ whole genome shotgun (WGS) entry which is preliminary data.</text>
</comment>
<reference evidence="4 5" key="1">
    <citation type="journal article" date="2016" name="Genome Biol. Evol.">
        <title>Divergent and convergent evolution of fungal pathogenicity.</title>
        <authorList>
            <person name="Shang Y."/>
            <person name="Xiao G."/>
            <person name="Zheng P."/>
            <person name="Cen K."/>
            <person name="Zhan S."/>
            <person name="Wang C."/>
        </authorList>
    </citation>
    <scope>NUCLEOTIDE SEQUENCE [LARGE SCALE GENOMIC DNA]</scope>
    <source>
        <strain evidence="4 5">RCEF 4871</strain>
    </source>
</reference>